<evidence type="ECO:0000256" key="1">
    <source>
        <dbReference type="SAM" id="MobiDB-lite"/>
    </source>
</evidence>
<sequence>MPSVLRDKLDSLLVTMRPAFPDRQEEPAAQHQSRVGSLEKPTFSEEGLEKGHGAAPLVTAAGGEEEEDEEERETVAQIALIKSKIAANVAAMPAVLKRMKLIIEKINKLDQYKGNIDCVFTKELAPDD</sequence>
<protein>
    <submittedName>
        <fullName evidence="2">Uncharacterized protein</fullName>
    </submittedName>
</protein>
<organism evidence="2">
    <name type="scientific">Picea sitchensis</name>
    <name type="common">Sitka spruce</name>
    <name type="synonym">Pinus sitchensis</name>
    <dbReference type="NCBI Taxonomy" id="3332"/>
    <lineage>
        <taxon>Eukaryota</taxon>
        <taxon>Viridiplantae</taxon>
        <taxon>Streptophyta</taxon>
        <taxon>Embryophyta</taxon>
        <taxon>Tracheophyta</taxon>
        <taxon>Spermatophyta</taxon>
        <taxon>Pinopsida</taxon>
        <taxon>Pinidae</taxon>
        <taxon>Conifers I</taxon>
        <taxon>Pinales</taxon>
        <taxon>Pinaceae</taxon>
        <taxon>Picea</taxon>
    </lineage>
</organism>
<feature type="region of interest" description="Disordered" evidence="1">
    <location>
        <begin position="16"/>
        <end position="71"/>
    </location>
</feature>
<accession>A9NS78</accession>
<dbReference type="EMBL" id="EF084162">
    <property type="protein sequence ID" value="ABK23489.1"/>
    <property type="molecule type" value="mRNA"/>
</dbReference>
<dbReference type="PANTHER" id="PTHR36045:SF2">
    <property type="entry name" value="OS04G0558500 PROTEIN"/>
    <property type="match status" value="1"/>
</dbReference>
<dbReference type="AlphaFoldDB" id="A9NS78"/>
<reference evidence="2" key="1">
    <citation type="journal article" date="2008" name="BMC Genomics">
        <title>A conifer genomics resource of 200,000 spruce (Picea spp.) ESTs and 6,464 high-quality, sequence-finished full-length cDNAs for Sitka spruce (Picea sitchensis).</title>
        <authorList>
            <person name="Ralph S.G."/>
            <person name="Chun H.J."/>
            <person name="Kolosova N."/>
            <person name="Cooper D."/>
            <person name="Oddy C."/>
            <person name="Ritland C.E."/>
            <person name="Kirkpatrick R."/>
            <person name="Moore R."/>
            <person name="Barber S."/>
            <person name="Holt R.A."/>
            <person name="Jones S.J."/>
            <person name="Marra M.A."/>
            <person name="Douglas C.J."/>
            <person name="Ritland K."/>
            <person name="Bohlmann J."/>
        </authorList>
    </citation>
    <scope>NUCLEOTIDE SEQUENCE</scope>
    <source>
        <tissue evidence="2">Bark</tissue>
    </source>
</reference>
<name>A9NS78_PICSI</name>
<dbReference type="PANTHER" id="PTHR36045">
    <property type="entry name" value="OS04G0558500 PROTEIN"/>
    <property type="match status" value="1"/>
</dbReference>
<evidence type="ECO:0000313" key="2">
    <source>
        <dbReference type="EMBL" id="ABK23489.1"/>
    </source>
</evidence>
<proteinExistence type="evidence at transcript level"/>